<protein>
    <submittedName>
        <fullName evidence="2">Uncharacterized protein</fullName>
    </submittedName>
</protein>
<gene>
    <name evidence="2" type="ORF">MTR67_034572</name>
</gene>
<dbReference type="InterPro" id="IPR018467">
    <property type="entry name" value="CCT_CS"/>
</dbReference>
<organism evidence="2 3">
    <name type="scientific">Solanum verrucosum</name>
    <dbReference type="NCBI Taxonomy" id="315347"/>
    <lineage>
        <taxon>Eukaryota</taxon>
        <taxon>Viridiplantae</taxon>
        <taxon>Streptophyta</taxon>
        <taxon>Embryophyta</taxon>
        <taxon>Tracheophyta</taxon>
        <taxon>Spermatophyta</taxon>
        <taxon>Magnoliopsida</taxon>
        <taxon>eudicotyledons</taxon>
        <taxon>Gunneridae</taxon>
        <taxon>Pentapetalae</taxon>
        <taxon>asterids</taxon>
        <taxon>lamiids</taxon>
        <taxon>Solanales</taxon>
        <taxon>Solanaceae</taxon>
        <taxon>Solanoideae</taxon>
        <taxon>Solaneae</taxon>
        <taxon>Solanum</taxon>
    </lineage>
</organism>
<dbReference type="Pfam" id="PF09425">
    <property type="entry name" value="Jas_motif"/>
    <property type="match status" value="1"/>
</dbReference>
<sequence>MHLANKEMEEKSKTMSSFSEPSSPSQTRVSMKKSLQRFLQKRKKKWKASNFSISSLAITYM</sequence>
<feature type="compositionally biased region" description="Low complexity" evidence="1">
    <location>
        <begin position="16"/>
        <end position="25"/>
    </location>
</feature>
<proteinExistence type="predicted"/>
<keyword evidence="3" id="KW-1185">Reference proteome</keyword>
<dbReference type="AlphaFoldDB" id="A0AAF0U8F4"/>
<dbReference type="EMBL" id="CP133619">
    <property type="protein sequence ID" value="WMV41187.1"/>
    <property type="molecule type" value="Genomic_DNA"/>
</dbReference>
<dbReference type="Proteomes" id="UP001234989">
    <property type="component" value="Chromosome 8"/>
</dbReference>
<name>A0AAF0U8F4_SOLVR</name>
<accession>A0AAF0U8F4</accession>
<reference evidence="2" key="1">
    <citation type="submission" date="2023-08" db="EMBL/GenBank/DDBJ databases">
        <title>A de novo genome assembly of Solanum verrucosum Schlechtendal, a Mexican diploid species geographically isolated from the other diploid A-genome species in potato relatives.</title>
        <authorList>
            <person name="Hosaka K."/>
        </authorList>
    </citation>
    <scope>NUCLEOTIDE SEQUENCE</scope>
    <source>
        <tissue evidence="2">Young leaves</tissue>
    </source>
</reference>
<evidence type="ECO:0000313" key="2">
    <source>
        <dbReference type="EMBL" id="WMV41187.1"/>
    </source>
</evidence>
<feature type="compositionally biased region" description="Basic and acidic residues" evidence="1">
    <location>
        <begin position="1"/>
        <end position="13"/>
    </location>
</feature>
<evidence type="ECO:0000313" key="3">
    <source>
        <dbReference type="Proteomes" id="UP001234989"/>
    </source>
</evidence>
<feature type="region of interest" description="Disordered" evidence="1">
    <location>
        <begin position="1"/>
        <end position="36"/>
    </location>
</feature>
<evidence type="ECO:0000256" key="1">
    <source>
        <dbReference type="SAM" id="MobiDB-lite"/>
    </source>
</evidence>